<keyword evidence="4 8" id="KW-0812">Transmembrane</keyword>
<evidence type="ECO:0000256" key="4">
    <source>
        <dbReference type="ARBA" id="ARBA00022692"/>
    </source>
</evidence>
<evidence type="ECO:0000256" key="7">
    <source>
        <dbReference type="ARBA" id="ARBA00023177"/>
    </source>
</evidence>
<organism evidence="10 11">
    <name type="scientific">Adineta ricciae</name>
    <name type="common">Rotifer</name>
    <dbReference type="NCBI Taxonomy" id="249248"/>
    <lineage>
        <taxon>Eukaryota</taxon>
        <taxon>Metazoa</taxon>
        <taxon>Spiralia</taxon>
        <taxon>Gnathifera</taxon>
        <taxon>Rotifera</taxon>
        <taxon>Eurotatoria</taxon>
        <taxon>Bdelloidea</taxon>
        <taxon>Adinetida</taxon>
        <taxon>Adinetidae</taxon>
        <taxon>Adineta</taxon>
    </lineage>
</organism>
<protein>
    <recommendedName>
        <fullName evidence="9">Ammonium transporter AmtB-like domain-containing protein</fullName>
    </recommendedName>
</protein>
<keyword evidence="5 8" id="KW-1133">Transmembrane helix</keyword>
<dbReference type="InterPro" id="IPR001905">
    <property type="entry name" value="Ammonium_transpt"/>
</dbReference>
<feature type="transmembrane region" description="Helical" evidence="8">
    <location>
        <begin position="51"/>
        <end position="74"/>
    </location>
</feature>
<comment type="caution">
    <text evidence="10">The sequence shown here is derived from an EMBL/GenBank/DDBJ whole genome shotgun (WGS) entry which is preliminary data.</text>
</comment>
<evidence type="ECO:0000313" key="10">
    <source>
        <dbReference type="EMBL" id="CAF1636006.1"/>
    </source>
</evidence>
<dbReference type="Proteomes" id="UP000663828">
    <property type="component" value="Unassembled WGS sequence"/>
</dbReference>
<dbReference type="AlphaFoldDB" id="A0A816DHC9"/>
<keyword evidence="11" id="KW-1185">Reference proteome</keyword>
<comment type="similarity">
    <text evidence="2">Belongs to the ammonia transporter channel (TC 1.A.11.2) family.</text>
</comment>
<comment type="subcellular location">
    <subcellularLocation>
        <location evidence="1">Membrane</location>
        <topology evidence="1">Multi-pass membrane protein</topology>
    </subcellularLocation>
</comment>
<dbReference type="Gene3D" id="1.10.3430.10">
    <property type="entry name" value="Ammonium transporter AmtB like domains"/>
    <property type="match status" value="1"/>
</dbReference>
<evidence type="ECO:0000256" key="3">
    <source>
        <dbReference type="ARBA" id="ARBA00022448"/>
    </source>
</evidence>
<evidence type="ECO:0000259" key="9">
    <source>
        <dbReference type="Pfam" id="PF00909"/>
    </source>
</evidence>
<dbReference type="GO" id="GO:0008519">
    <property type="term" value="F:ammonium channel activity"/>
    <property type="evidence" value="ECO:0007669"/>
    <property type="project" value="InterPro"/>
</dbReference>
<dbReference type="InterPro" id="IPR029020">
    <property type="entry name" value="Ammonium/urea_transptr"/>
</dbReference>
<feature type="domain" description="Ammonium transporter AmtB-like" evidence="9">
    <location>
        <begin position="2"/>
        <end position="101"/>
    </location>
</feature>
<gene>
    <name evidence="10" type="ORF">XAT740_LOCUS52483</name>
</gene>
<dbReference type="InterPro" id="IPR024041">
    <property type="entry name" value="NH4_transpt_AmtB-like_dom"/>
</dbReference>
<evidence type="ECO:0000256" key="5">
    <source>
        <dbReference type="ARBA" id="ARBA00022989"/>
    </source>
</evidence>
<feature type="transmembrane region" description="Helical" evidence="8">
    <location>
        <begin position="12"/>
        <end position="31"/>
    </location>
</feature>
<accession>A0A816DHC9</accession>
<name>A0A816DHC9_ADIRI</name>
<evidence type="ECO:0000256" key="6">
    <source>
        <dbReference type="ARBA" id="ARBA00023136"/>
    </source>
</evidence>
<reference evidence="10" key="1">
    <citation type="submission" date="2021-02" db="EMBL/GenBank/DDBJ databases">
        <authorList>
            <person name="Nowell W R."/>
        </authorList>
    </citation>
    <scope>NUCLEOTIDE SEQUENCE</scope>
</reference>
<dbReference type="EMBL" id="CAJNOR010008669">
    <property type="protein sequence ID" value="CAF1636006.1"/>
    <property type="molecule type" value="Genomic_DNA"/>
</dbReference>
<proteinExistence type="inferred from homology"/>
<evidence type="ECO:0000256" key="2">
    <source>
        <dbReference type="ARBA" id="ARBA00005887"/>
    </source>
</evidence>
<sequence length="316" mass="36309">KYMRFDDTLDVAIVHGCGGIAGAFMTGLFSQKWVNEAGGFDGAFYGRPVQLWYQIAGILTAIGFAAACTAGILLPLHWTIGIRLPASDEIEGLDVTAHGESWEVAASRAFSRLVKEMLEEHNNNVNADGVRQNVYEDSSYNVIYLKLPHWQERVYFFYEDRELAICSYTVLFEPCDCSDQVDDVGFFREKKYLELISAAYPDKQQVSLMPEKILKTEESHLDWSRLFLAKPFLDTFHFLLYETFHVTLFQKNYKHLLYARQHLLFVTKDSVISRHLPVEGHTFNQKKDLKDTGIFTTGNWKKTLLEQVDGYSSKHY</sequence>
<keyword evidence="6 8" id="KW-0472">Membrane</keyword>
<keyword evidence="7" id="KW-0924">Ammonia transport</keyword>
<dbReference type="GO" id="GO:0005886">
    <property type="term" value="C:plasma membrane"/>
    <property type="evidence" value="ECO:0007669"/>
    <property type="project" value="TreeGrafter"/>
</dbReference>
<evidence type="ECO:0000313" key="11">
    <source>
        <dbReference type="Proteomes" id="UP000663828"/>
    </source>
</evidence>
<feature type="non-terminal residue" evidence="10">
    <location>
        <position position="316"/>
    </location>
</feature>
<dbReference type="PANTHER" id="PTHR43029">
    <property type="entry name" value="AMMONIUM TRANSPORTER MEP2"/>
    <property type="match status" value="1"/>
</dbReference>
<keyword evidence="3" id="KW-0813">Transport</keyword>
<evidence type="ECO:0000256" key="8">
    <source>
        <dbReference type="SAM" id="Phobius"/>
    </source>
</evidence>
<dbReference type="SUPFAM" id="SSF111352">
    <property type="entry name" value="Ammonium transporter"/>
    <property type="match status" value="1"/>
</dbReference>
<evidence type="ECO:0000256" key="1">
    <source>
        <dbReference type="ARBA" id="ARBA00004141"/>
    </source>
</evidence>
<dbReference type="PANTHER" id="PTHR43029:SF10">
    <property type="entry name" value="AMMONIUM TRANSPORTER MEP2"/>
    <property type="match status" value="1"/>
</dbReference>
<dbReference type="Pfam" id="PF00909">
    <property type="entry name" value="Ammonium_transp"/>
    <property type="match status" value="1"/>
</dbReference>